<dbReference type="RefSeq" id="WP_171607096.1">
    <property type="nucleotide sequence ID" value="NZ_WHPF01000004.1"/>
</dbReference>
<sequence length="146" mass="16364">MNVLLQHTVATIAYRFQKAIRYSLPGFGDYRLTEATRTPNEIINHMCDLLNKTNSFVTHKHFNTPSPVQLDLEGETDRLLTALQILEQTLATTEIDTISSKRLLQGPLSDIITHIGQLAMLNGLYGHKVPKEDYSAAAVSTQKLKE</sequence>
<evidence type="ECO:0000313" key="1">
    <source>
        <dbReference type="EMBL" id="NNV55169.1"/>
    </source>
</evidence>
<keyword evidence="2" id="KW-1185">Reference proteome</keyword>
<protein>
    <recommendedName>
        <fullName evidence="3">DinB family protein</fullName>
    </recommendedName>
</protein>
<proteinExistence type="predicted"/>
<organism evidence="1 2">
    <name type="scientific">Limnovirga soli</name>
    <dbReference type="NCBI Taxonomy" id="2656915"/>
    <lineage>
        <taxon>Bacteria</taxon>
        <taxon>Pseudomonadati</taxon>
        <taxon>Bacteroidota</taxon>
        <taxon>Chitinophagia</taxon>
        <taxon>Chitinophagales</taxon>
        <taxon>Chitinophagaceae</taxon>
        <taxon>Limnovirga</taxon>
    </lineage>
</organism>
<dbReference type="Proteomes" id="UP000598971">
    <property type="component" value="Unassembled WGS sequence"/>
</dbReference>
<evidence type="ECO:0000313" key="2">
    <source>
        <dbReference type="Proteomes" id="UP000598971"/>
    </source>
</evidence>
<dbReference type="EMBL" id="WHPF01000004">
    <property type="protein sequence ID" value="NNV55169.1"/>
    <property type="molecule type" value="Genomic_DNA"/>
</dbReference>
<dbReference type="AlphaFoldDB" id="A0A8J8FF16"/>
<reference evidence="1" key="1">
    <citation type="submission" date="2019-10" db="EMBL/GenBank/DDBJ databases">
        <title>Draft genome sequence of Panacibacter sp. KCS-6.</title>
        <authorList>
            <person name="Yim K.J."/>
        </authorList>
    </citation>
    <scope>NUCLEOTIDE SEQUENCE</scope>
    <source>
        <strain evidence="1">KCS-6</strain>
    </source>
</reference>
<accession>A0A8J8FF16</accession>
<name>A0A8J8FF16_9BACT</name>
<evidence type="ECO:0008006" key="3">
    <source>
        <dbReference type="Google" id="ProtNLM"/>
    </source>
</evidence>
<comment type="caution">
    <text evidence="1">The sequence shown here is derived from an EMBL/GenBank/DDBJ whole genome shotgun (WGS) entry which is preliminary data.</text>
</comment>
<gene>
    <name evidence="1" type="ORF">GD597_06845</name>
</gene>